<keyword evidence="1" id="KW-0812">Transmembrane</keyword>
<dbReference type="EMBL" id="JAKNCJ010000008">
    <property type="protein sequence ID" value="MCL6424084.1"/>
    <property type="molecule type" value="Genomic_DNA"/>
</dbReference>
<comment type="caution">
    <text evidence="2">The sequence shown here is derived from an EMBL/GenBank/DDBJ whole genome shotgun (WGS) entry which is preliminary data.</text>
</comment>
<feature type="transmembrane region" description="Helical" evidence="1">
    <location>
        <begin position="92"/>
        <end position="111"/>
    </location>
</feature>
<feature type="transmembrane region" description="Helical" evidence="1">
    <location>
        <begin position="65"/>
        <end position="85"/>
    </location>
</feature>
<dbReference type="RefSeq" id="WP_249738166.1">
    <property type="nucleotide sequence ID" value="NZ_JAKNCJ010000008.1"/>
</dbReference>
<evidence type="ECO:0000256" key="1">
    <source>
        <dbReference type="SAM" id="Phobius"/>
    </source>
</evidence>
<keyword evidence="1" id="KW-1133">Transmembrane helix</keyword>
<evidence type="ECO:0000313" key="2">
    <source>
        <dbReference type="EMBL" id="MCL6424084.1"/>
    </source>
</evidence>
<feature type="transmembrane region" description="Helical" evidence="1">
    <location>
        <begin position="6"/>
        <end position="24"/>
    </location>
</feature>
<organism evidence="2 3">
    <name type="scientific">Brachybacterium equifaecis</name>
    <dbReference type="NCBI Taxonomy" id="2910770"/>
    <lineage>
        <taxon>Bacteria</taxon>
        <taxon>Bacillati</taxon>
        <taxon>Actinomycetota</taxon>
        <taxon>Actinomycetes</taxon>
        <taxon>Micrococcales</taxon>
        <taxon>Dermabacteraceae</taxon>
        <taxon>Brachybacterium</taxon>
    </lineage>
</organism>
<keyword evidence="3" id="KW-1185">Reference proteome</keyword>
<gene>
    <name evidence="2" type="ORF">Bequi_11965</name>
</gene>
<reference evidence="2" key="1">
    <citation type="submission" date="2022-02" db="EMBL/GenBank/DDBJ databases">
        <authorList>
            <person name="Lee M."/>
            <person name="Kim S.-J."/>
            <person name="Jung M.-Y."/>
        </authorList>
    </citation>
    <scope>NUCLEOTIDE SEQUENCE</scope>
    <source>
        <strain evidence="2">JHP9</strain>
    </source>
</reference>
<accession>A0ABT0R487</accession>
<evidence type="ECO:0000313" key="3">
    <source>
        <dbReference type="Proteomes" id="UP001203761"/>
    </source>
</evidence>
<feature type="transmembrane region" description="Helical" evidence="1">
    <location>
        <begin position="31"/>
        <end position="53"/>
    </location>
</feature>
<keyword evidence="1" id="KW-0472">Membrane</keyword>
<protein>
    <recommendedName>
        <fullName evidence="4">Integral membrane protein</fullName>
    </recommendedName>
</protein>
<proteinExistence type="predicted"/>
<sequence>MSVWAIALYAACGLTAALSVYYVAREFAADFVLLGAAALVMLVWGGEALALAMQDLRGGDAPDRITLYGYLATGLALPLGAIWVGVNERSRWGSVGILAVALTQIVLQMRLPQIWPGGFA</sequence>
<dbReference type="Proteomes" id="UP001203761">
    <property type="component" value="Unassembled WGS sequence"/>
</dbReference>
<name>A0ABT0R487_9MICO</name>
<evidence type="ECO:0008006" key="4">
    <source>
        <dbReference type="Google" id="ProtNLM"/>
    </source>
</evidence>